<evidence type="ECO:0000313" key="1">
    <source>
        <dbReference type="EMBL" id="GJT22559.1"/>
    </source>
</evidence>
<sequence>MESTLRDMMSNQFRNAKEYAYHLEQSTNYIENQIVWESRQEDIRRSKPRALVFYGPQRNPNEPSRYLYNKDLLFLKNGNTEEKSYILSLHKIHVVPFLEEDLEEKMKRWVKKEFKSFNEEARLSIQLWKDSWHKRLYKINYRRVRANPEEYFSNHRIVEVVRVTTEQQHGSRVIRERVHDFQLGIESYQIRVNLTAPTLIFLGIEAFDPYSIVDKPSTSLIYLNSKNEKRVMYLVEIVKFYDATLERVLNEVKLKIFETVFMKKTLMLGVLDLNIMKAYVREITKRLQHHEQMRRWESFVNGIPILPMMWHQ</sequence>
<proteinExistence type="predicted"/>
<dbReference type="EMBL" id="BQNB010013978">
    <property type="protein sequence ID" value="GJT22559.1"/>
    <property type="molecule type" value="Genomic_DNA"/>
</dbReference>
<name>A0ABQ5CBF9_9ASTR</name>
<reference evidence="1" key="2">
    <citation type="submission" date="2022-01" db="EMBL/GenBank/DDBJ databases">
        <authorList>
            <person name="Yamashiro T."/>
            <person name="Shiraishi A."/>
            <person name="Satake H."/>
            <person name="Nakayama K."/>
        </authorList>
    </citation>
    <scope>NUCLEOTIDE SEQUENCE</scope>
</reference>
<evidence type="ECO:0000313" key="2">
    <source>
        <dbReference type="Proteomes" id="UP001151760"/>
    </source>
</evidence>
<keyword evidence="2" id="KW-1185">Reference proteome</keyword>
<protein>
    <submittedName>
        <fullName evidence="1">Uncharacterized protein</fullName>
    </submittedName>
</protein>
<dbReference type="Proteomes" id="UP001151760">
    <property type="component" value="Unassembled WGS sequence"/>
</dbReference>
<comment type="caution">
    <text evidence="1">The sequence shown here is derived from an EMBL/GenBank/DDBJ whole genome shotgun (WGS) entry which is preliminary data.</text>
</comment>
<gene>
    <name evidence="1" type="ORF">Tco_0892496</name>
</gene>
<accession>A0ABQ5CBF9</accession>
<organism evidence="1 2">
    <name type="scientific">Tanacetum coccineum</name>
    <dbReference type="NCBI Taxonomy" id="301880"/>
    <lineage>
        <taxon>Eukaryota</taxon>
        <taxon>Viridiplantae</taxon>
        <taxon>Streptophyta</taxon>
        <taxon>Embryophyta</taxon>
        <taxon>Tracheophyta</taxon>
        <taxon>Spermatophyta</taxon>
        <taxon>Magnoliopsida</taxon>
        <taxon>eudicotyledons</taxon>
        <taxon>Gunneridae</taxon>
        <taxon>Pentapetalae</taxon>
        <taxon>asterids</taxon>
        <taxon>campanulids</taxon>
        <taxon>Asterales</taxon>
        <taxon>Asteraceae</taxon>
        <taxon>Asteroideae</taxon>
        <taxon>Anthemideae</taxon>
        <taxon>Anthemidinae</taxon>
        <taxon>Tanacetum</taxon>
    </lineage>
</organism>
<reference evidence="1" key="1">
    <citation type="journal article" date="2022" name="Int. J. Mol. Sci.">
        <title>Draft Genome of Tanacetum Coccineum: Genomic Comparison of Closely Related Tanacetum-Family Plants.</title>
        <authorList>
            <person name="Yamashiro T."/>
            <person name="Shiraishi A."/>
            <person name="Nakayama K."/>
            <person name="Satake H."/>
        </authorList>
    </citation>
    <scope>NUCLEOTIDE SEQUENCE</scope>
</reference>